<name>A0A2H0R5J2_9BACT</name>
<dbReference type="InterPro" id="IPR020058">
    <property type="entry name" value="Glu/Gln-tRNA-synth_Ib_cat-dom"/>
</dbReference>
<dbReference type="PANTHER" id="PTHR43311:SF2">
    <property type="entry name" value="GLUTAMATE--TRNA LIGASE, MITOCHONDRIAL-RELATED"/>
    <property type="match status" value="1"/>
</dbReference>
<reference evidence="10 11" key="1">
    <citation type="submission" date="2017-09" db="EMBL/GenBank/DDBJ databases">
        <title>Depth-based differentiation of microbial function through sediment-hosted aquifers and enrichment of novel symbionts in the deep terrestrial subsurface.</title>
        <authorList>
            <person name="Probst A.J."/>
            <person name="Ladd B."/>
            <person name="Jarett J.K."/>
            <person name="Geller-Mcgrath D.E."/>
            <person name="Sieber C.M."/>
            <person name="Emerson J.B."/>
            <person name="Anantharaman K."/>
            <person name="Thomas B.C."/>
            <person name="Malmstrom R."/>
            <person name="Stieglmeier M."/>
            <person name="Klingl A."/>
            <person name="Woyke T."/>
            <person name="Ryan C.M."/>
            <person name="Banfield J.F."/>
        </authorList>
    </citation>
    <scope>NUCLEOTIDE SEQUENCE [LARGE SCALE GENOMIC DNA]</scope>
    <source>
        <strain evidence="10">CG10_big_fil_rev_8_21_14_0_10_37_15</strain>
    </source>
</reference>
<feature type="domain" description="Glutamyl/glutaminyl-tRNA synthetase class Ib catalytic" evidence="8">
    <location>
        <begin position="5"/>
        <end position="318"/>
    </location>
</feature>
<keyword evidence="4 7" id="KW-0067">ATP-binding</keyword>
<comment type="caution">
    <text evidence="7">Lacks conserved residue(s) required for the propagation of feature annotation.</text>
</comment>
<dbReference type="HAMAP" id="MF_00022">
    <property type="entry name" value="Glu_tRNA_synth_type1"/>
    <property type="match status" value="1"/>
</dbReference>
<evidence type="ECO:0000256" key="3">
    <source>
        <dbReference type="ARBA" id="ARBA00022741"/>
    </source>
</evidence>
<dbReference type="CDD" id="cd00808">
    <property type="entry name" value="GluRS_core"/>
    <property type="match status" value="1"/>
</dbReference>
<dbReference type="GO" id="GO:0005524">
    <property type="term" value="F:ATP binding"/>
    <property type="evidence" value="ECO:0007669"/>
    <property type="project" value="UniProtKB-UniRule"/>
</dbReference>
<dbReference type="InterPro" id="IPR004527">
    <property type="entry name" value="Glu-tRNA-ligase_bac/mito"/>
</dbReference>
<evidence type="ECO:0000313" key="10">
    <source>
        <dbReference type="EMBL" id="PIR41791.1"/>
    </source>
</evidence>
<dbReference type="SUPFAM" id="SSF52374">
    <property type="entry name" value="Nucleotidylyl transferase"/>
    <property type="match status" value="1"/>
</dbReference>
<dbReference type="EC" id="6.1.1.17" evidence="7"/>
<evidence type="ECO:0000259" key="9">
    <source>
        <dbReference type="Pfam" id="PF19269"/>
    </source>
</evidence>
<gene>
    <name evidence="7" type="primary">gltX</name>
    <name evidence="10" type="ORF">COV30_02005</name>
</gene>
<dbReference type="Pfam" id="PF00749">
    <property type="entry name" value="tRNA-synt_1c"/>
    <property type="match status" value="1"/>
</dbReference>
<dbReference type="PROSITE" id="PS00178">
    <property type="entry name" value="AA_TRNA_LIGASE_I"/>
    <property type="match status" value="1"/>
</dbReference>
<keyword evidence="7" id="KW-0963">Cytoplasm</keyword>
<dbReference type="Pfam" id="PF19269">
    <property type="entry name" value="Anticodon_2"/>
    <property type="match status" value="1"/>
</dbReference>
<keyword evidence="3 7" id="KW-0547">Nucleotide-binding</keyword>
<keyword evidence="6 7" id="KW-0030">Aminoacyl-tRNA synthetase</keyword>
<dbReference type="InterPro" id="IPR001412">
    <property type="entry name" value="aa-tRNA-synth_I_CS"/>
</dbReference>
<dbReference type="InterPro" id="IPR008925">
    <property type="entry name" value="aa_tRNA-synth_I_cd-bd_sf"/>
</dbReference>
<dbReference type="PANTHER" id="PTHR43311">
    <property type="entry name" value="GLUTAMATE--TRNA LIGASE"/>
    <property type="match status" value="1"/>
</dbReference>
<keyword evidence="5 7" id="KW-0648">Protein biosynthesis</keyword>
<dbReference type="GO" id="GO:0008270">
    <property type="term" value="F:zinc ion binding"/>
    <property type="evidence" value="ECO:0007669"/>
    <property type="project" value="InterPro"/>
</dbReference>
<dbReference type="InterPro" id="IPR020751">
    <property type="entry name" value="aa-tRNA-synth_I_codon-bd_sub2"/>
</dbReference>
<dbReference type="InterPro" id="IPR000924">
    <property type="entry name" value="Glu/Gln-tRNA-synth"/>
</dbReference>
<dbReference type="GO" id="GO:0005829">
    <property type="term" value="C:cytosol"/>
    <property type="evidence" value="ECO:0007669"/>
    <property type="project" value="TreeGrafter"/>
</dbReference>
<evidence type="ECO:0000256" key="2">
    <source>
        <dbReference type="ARBA" id="ARBA00022598"/>
    </source>
</evidence>
<evidence type="ECO:0000256" key="5">
    <source>
        <dbReference type="ARBA" id="ARBA00022917"/>
    </source>
</evidence>
<evidence type="ECO:0000256" key="4">
    <source>
        <dbReference type="ARBA" id="ARBA00022840"/>
    </source>
</evidence>
<dbReference type="InterPro" id="IPR045462">
    <property type="entry name" value="aa-tRNA-synth_I_cd-bd"/>
</dbReference>
<evidence type="ECO:0000256" key="1">
    <source>
        <dbReference type="ARBA" id="ARBA00007894"/>
    </source>
</evidence>
<evidence type="ECO:0000256" key="7">
    <source>
        <dbReference type="HAMAP-Rule" id="MF_00022"/>
    </source>
</evidence>
<dbReference type="GO" id="GO:0000049">
    <property type="term" value="F:tRNA binding"/>
    <property type="evidence" value="ECO:0007669"/>
    <property type="project" value="InterPro"/>
</dbReference>
<dbReference type="PRINTS" id="PR00987">
    <property type="entry name" value="TRNASYNTHGLU"/>
</dbReference>
<comment type="subcellular location">
    <subcellularLocation>
        <location evidence="7">Cytoplasm</location>
    </subcellularLocation>
</comment>
<comment type="catalytic activity">
    <reaction evidence="7">
        <text>tRNA(Glu) + L-glutamate + ATP = L-glutamyl-tRNA(Glu) + AMP + diphosphate</text>
        <dbReference type="Rhea" id="RHEA:23540"/>
        <dbReference type="Rhea" id="RHEA-COMP:9663"/>
        <dbReference type="Rhea" id="RHEA-COMP:9680"/>
        <dbReference type="ChEBI" id="CHEBI:29985"/>
        <dbReference type="ChEBI" id="CHEBI:30616"/>
        <dbReference type="ChEBI" id="CHEBI:33019"/>
        <dbReference type="ChEBI" id="CHEBI:78442"/>
        <dbReference type="ChEBI" id="CHEBI:78520"/>
        <dbReference type="ChEBI" id="CHEBI:456215"/>
        <dbReference type="EC" id="6.1.1.17"/>
    </reaction>
</comment>
<evidence type="ECO:0000313" key="11">
    <source>
        <dbReference type="Proteomes" id="UP000230208"/>
    </source>
</evidence>
<dbReference type="Gene3D" id="1.10.10.350">
    <property type="match status" value="1"/>
</dbReference>
<dbReference type="Gene3D" id="3.40.50.620">
    <property type="entry name" value="HUPs"/>
    <property type="match status" value="1"/>
</dbReference>
<accession>A0A2H0R5J2</accession>
<organism evidence="10 11">
    <name type="scientific">Candidatus Yanofskybacteria bacterium CG10_big_fil_rev_8_21_14_0_10_37_15</name>
    <dbReference type="NCBI Taxonomy" id="1975097"/>
    <lineage>
        <taxon>Bacteria</taxon>
        <taxon>Candidatus Yanofskyibacteriota</taxon>
    </lineage>
</organism>
<comment type="function">
    <text evidence="7">Catalyzes the attachment of glutamate to tRNA(Glu) in a two-step reaction: glutamate is first activated by ATP to form Glu-AMP and then transferred to the acceptor end of tRNA(Glu).</text>
</comment>
<dbReference type="GO" id="GO:0004818">
    <property type="term" value="F:glutamate-tRNA ligase activity"/>
    <property type="evidence" value="ECO:0007669"/>
    <property type="project" value="UniProtKB-UniRule"/>
</dbReference>
<protein>
    <recommendedName>
        <fullName evidence="7">Glutamate--tRNA ligase</fullName>
        <ecNumber evidence="7">6.1.1.17</ecNumber>
    </recommendedName>
    <alternativeName>
        <fullName evidence="7">Glutamyl-tRNA synthetase</fullName>
        <shortName evidence="7">GluRS</shortName>
    </alternativeName>
</protein>
<comment type="similarity">
    <text evidence="1 7">Belongs to the class-I aminoacyl-tRNA synthetase family. Glutamate--tRNA ligase type 1 subfamily.</text>
</comment>
<comment type="caution">
    <text evidence="10">The sequence shown here is derived from an EMBL/GenBank/DDBJ whole genome shotgun (WGS) entry which is preliminary data.</text>
</comment>
<evidence type="ECO:0000256" key="6">
    <source>
        <dbReference type="ARBA" id="ARBA00023146"/>
    </source>
</evidence>
<feature type="domain" description="Aminoacyl-tRNA synthetase class I anticodon-binding" evidence="9">
    <location>
        <begin position="339"/>
        <end position="456"/>
    </location>
</feature>
<evidence type="ECO:0000259" key="8">
    <source>
        <dbReference type="Pfam" id="PF00749"/>
    </source>
</evidence>
<dbReference type="EMBL" id="PCXP01000021">
    <property type="protein sequence ID" value="PIR41791.1"/>
    <property type="molecule type" value="Genomic_DNA"/>
</dbReference>
<feature type="short sequence motif" description="'KMSKS' region" evidence="7">
    <location>
        <begin position="252"/>
        <end position="256"/>
    </location>
</feature>
<dbReference type="NCBIfam" id="TIGR00464">
    <property type="entry name" value="gltX_bact"/>
    <property type="match status" value="1"/>
</dbReference>
<dbReference type="SUPFAM" id="SSF48163">
    <property type="entry name" value="An anticodon-binding domain of class I aminoacyl-tRNA synthetases"/>
    <property type="match status" value="1"/>
</dbReference>
<dbReference type="Proteomes" id="UP000230208">
    <property type="component" value="Unassembled WGS sequence"/>
</dbReference>
<dbReference type="InterPro" id="IPR018247">
    <property type="entry name" value="EF_Hand_1_Ca_BS"/>
</dbReference>
<proteinExistence type="inferred from homology"/>
<dbReference type="InterPro" id="IPR033910">
    <property type="entry name" value="GluRS_core"/>
</dbReference>
<dbReference type="AlphaFoldDB" id="A0A2H0R5J2"/>
<dbReference type="InterPro" id="IPR014729">
    <property type="entry name" value="Rossmann-like_a/b/a_fold"/>
</dbReference>
<dbReference type="PROSITE" id="PS00018">
    <property type="entry name" value="EF_HAND_1"/>
    <property type="match status" value="1"/>
</dbReference>
<dbReference type="InterPro" id="IPR049940">
    <property type="entry name" value="GluQ/Sye"/>
</dbReference>
<feature type="short sequence motif" description="'HIGH' region" evidence="7">
    <location>
        <begin position="12"/>
        <end position="22"/>
    </location>
</feature>
<keyword evidence="2 7" id="KW-0436">Ligase</keyword>
<comment type="subunit">
    <text evidence="7">Monomer.</text>
</comment>
<feature type="binding site" evidence="7">
    <location>
        <position position="255"/>
    </location>
    <ligand>
        <name>ATP</name>
        <dbReference type="ChEBI" id="CHEBI:30616"/>
    </ligand>
</feature>
<sequence length="460" mass="53235">MNNMKVNVRIAPSPTGFLHLGTAQSALYNWLFARKNRGKFYLRIEDTDKERSTKEYERSILEAIEWLGLRWDSQDGGFYRQSERSIFYRKALEKLITEKKAFWCNHTKEDLEVERKKQETNKEPPRHICDQKNNSNNFTFFPASSTDGAGWILRLAVDTNSDRKVDFDDIIRGHIEFKAELLGDFSIAKSLDEALYNFAVVVDDANTEITHVIRGEDHISNTPKQILIYEALGLPVPQFAHLPLILSSDRSKLSKRHGATSVVDFKKDYLPDALINFLGSLSYTFSKELMTKEEMIQEFEIKKVHKSGAVFDIKKLNWLNSRYIKKMSPEEFRKISGLNVLESVISIITERLEKLSDVNNFEYFWKEPEYGKELLKWKDSSFEDVRNSLEESKKIIEFSENIRMDLDSLGEKLSNRGLAYWPLRVAVTGKEKSPDPVEIINAIGRKKTLERIKAAIKKLG</sequence>
<dbReference type="GO" id="GO:0006424">
    <property type="term" value="P:glutamyl-tRNA aminoacylation"/>
    <property type="evidence" value="ECO:0007669"/>
    <property type="project" value="UniProtKB-UniRule"/>
</dbReference>